<feature type="region of interest" description="Disordered" evidence="1">
    <location>
        <begin position="38"/>
        <end position="64"/>
    </location>
</feature>
<evidence type="ECO:0000313" key="2">
    <source>
        <dbReference type="EMBL" id="KAK3588033.1"/>
    </source>
</evidence>
<gene>
    <name evidence="2" type="ORF">CHS0354_012079</name>
</gene>
<evidence type="ECO:0000256" key="1">
    <source>
        <dbReference type="SAM" id="MobiDB-lite"/>
    </source>
</evidence>
<keyword evidence="3" id="KW-1185">Reference proteome</keyword>
<feature type="compositionally biased region" description="Low complexity" evidence="1">
    <location>
        <begin position="107"/>
        <end position="132"/>
    </location>
</feature>
<feature type="region of interest" description="Disordered" evidence="1">
    <location>
        <begin position="106"/>
        <end position="156"/>
    </location>
</feature>
<dbReference type="Proteomes" id="UP001195483">
    <property type="component" value="Unassembled WGS sequence"/>
</dbReference>
<proteinExistence type="predicted"/>
<evidence type="ECO:0000313" key="3">
    <source>
        <dbReference type="Proteomes" id="UP001195483"/>
    </source>
</evidence>
<dbReference type="AlphaFoldDB" id="A0AAE0SA99"/>
<dbReference type="EMBL" id="JAEAOA010000745">
    <property type="protein sequence ID" value="KAK3588033.1"/>
    <property type="molecule type" value="Genomic_DNA"/>
</dbReference>
<reference evidence="2" key="1">
    <citation type="journal article" date="2021" name="Genome Biol. Evol.">
        <title>A High-Quality Reference Genome for a Parasitic Bivalve with Doubly Uniparental Inheritance (Bivalvia: Unionida).</title>
        <authorList>
            <person name="Smith C.H."/>
        </authorList>
    </citation>
    <scope>NUCLEOTIDE SEQUENCE</scope>
    <source>
        <strain evidence="2">CHS0354</strain>
    </source>
</reference>
<comment type="caution">
    <text evidence="2">The sequence shown here is derived from an EMBL/GenBank/DDBJ whole genome shotgun (WGS) entry which is preliminary data.</text>
</comment>
<organism evidence="2 3">
    <name type="scientific">Potamilus streckersoni</name>
    <dbReference type="NCBI Taxonomy" id="2493646"/>
    <lineage>
        <taxon>Eukaryota</taxon>
        <taxon>Metazoa</taxon>
        <taxon>Spiralia</taxon>
        <taxon>Lophotrochozoa</taxon>
        <taxon>Mollusca</taxon>
        <taxon>Bivalvia</taxon>
        <taxon>Autobranchia</taxon>
        <taxon>Heteroconchia</taxon>
        <taxon>Palaeoheterodonta</taxon>
        <taxon>Unionida</taxon>
        <taxon>Unionoidea</taxon>
        <taxon>Unionidae</taxon>
        <taxon>Ambleminae</taxon>
        <taxon>Lampsilini</taxon>
        <taxon>Potamilus</taxon>
    </lineage>
</organism>
<name>A0AAE0SA99_9BIVA</name>
<reference evidence="2" key="2">
    <citation type="journal article" date="2021" name="Genome Biol. Evol.">
        <title>Developing a high-quality reference genome for a parasitic bivalve with doubly uniparental inheritance (Bivalvia: Unionida).</title>
        <authorList>
            <person name="Smith C.H."/>
        </authorList>
    </citation>
    <scope>NUCLEOTIDE SEQUENCE</scope>
    <source>
        <strain evidence="2">CHS0354</strain>
        <tissue evidence="2">Mantle</tissue>
    </source>
</reference>
<sequence length="156" mass="17529">MRFKRSRDNQDTEVTPVQGLGIANFTTSNFTNKCILQEPQTSTDGKMEIKPKSKNKESLKEVAAEAKNDSGRFYRFVRKHFLGRGREKKTQVKEISILPEGEEFRWASRSASSSAASRTSVETNSSTNSNIEVVHDMDEENTLEALKSESDSSNMS</sequence>
<feature type="compositionally biased region" description="Basic and acidic residues" evidence="1">
    <location>
        <begin position="45"/>
        <end position="64"/>
    </location>
</feature>
<reference evidence="2" key="3">
    <citation type="submission" date="2023-05" db="EMBL/GenBank/DDBJ databases">
        <authorList>
            <person name="Smith C.H."/>
        </authorList>
    </citation>
    <scope>NUCLEOTIDE SEQUENCE</scope>
    <source>
        <strain evidence="2">CHS0354</strain>
        <tissue evidence="2">Mantle</tissue>
    </source>
</reference>
<protein>
    <submittedName>
        <fullName evidence="2">Uncharacterized protein</fullName>
    </submittedName>
</protein>
<accession>A0AAE0SA99</accession>